<dbReference type="AlphaFoldDB" id="T0YEC9"/>
<reference evidence="4" key="2">
    <citation type="journal article" date="2014" name="ISME J.">
        <title>Microbial stratification in low pH oxic and suboxic macroscopic growths along an acid mine drainage.</title>
        <authorList>
            <person name="Mendez-Garcia C."/>
            <person name="Mesa V."/>
            <person name="Sprenger R.R."/>
            <person name="Richter M."/>
            <person name="Diez M.S."/>
            <person name="Solano J."/>
            <person name="Bargiela R."/>
            <person name="Golyshina O.V."/>
            <person name="Manteca A."/>
            <person name="Ramos J.L."/>
            <person name="Gallego J.R."/>
            <person name="Llorente I."/>
            <person name="Martins Dos Santos V.A."/>
            <person name="Jensen O.N."/>
            <person name="Pelaez A.I."/>
            <person name="Sanchez J."/>
            <person name="Ferrer M."/>
        </authorList>
    </citation>
    <scope>NUCLEOTIDE SEQUENCE</scope>
</reference>
<feature type="domain" description="NADH:ubiquinone oxidoreductase 30kDa subunit" evidence="3">
    <location>
        <begin position="20"/>
        <end position="135"/>
    </location>
</feature>
<dbReference type="InterPro" id="IPR020396">
    <property type="entry name" value="NADH_UbQ_OxRdtase_CS"/>
</dbReference>
<dbReference type="Pfam" id="PF00329">
    <property type="entry name" value="Complex1_30kDa"/>
    <property type="match status" value="1"/>
</dbReference>
<keyword evidence="4" id="KW-0830">Ubiquinone</keyword>
<dbReference type="SUPFAM" id="SSF143243">
    <property type="entry name" value="Nqo5-like"/>
    <property type="match status" value="1"/>
</dbReference>
<dbReference type="PROSITE" id="PS00542">
    <property type="entry name" value="COMPLEX1_30K"/>
    <property type="match status" value="1"/>
</dbReference>
<protein>
    <submittedName>
        <fullName evidence="4">NADH:ubiquinone oxidoreductase, 30 kDa subunit domain protein</fullName>
        <ecNumber evidence="4">1.6.-.-</ecNumber>
    </submittedName>
</protein>
<dbReference type="PANTHER" id="PTHR10884:SF14">
    <property type="entry name" value="NADH DEHYDROGENASE [UBIQUINONE] IRON-SULFUR PROTEIN 3, MITOCHONDRIAL"/>
    <property type="match status" value="1"/>
</dbReference>
<organism evidence="4">
    <name type="scientific">mine drainage metagenome</name>
    <dbReference type="NCBI Taxonomy" id="410659"/>
    <lineage>
        <taxon>unclassified sequences</taxon>
        <taxon>metagenomes</taxon>
        <taxon>ecological metagenomes</taxon>
    </lineage>
</organism>
<evidence type="ECO:0000256" key="2">
    <source>
        <dbReference type="ARBA" id="ARBA00022448"/>
    </source>
</evidence>
<dbReference type="InterPro" id="IPR037232">
    <property type="entry name" value="NADH_quin_OxRdtase_su_C/D-like"/>
</dbReference>
<name>T0YEC9_9ZZZZ</name>
<evidence type="ECO:0000313" key="4">
    <source>
        <dbReference type="EMBL" id="EQD33736.1"/>
    </source>
</evidence>
<dbReference type="GO" id="GO:0016651">
    <property type="term" value="F:oxidoreductase activity, acting on NAD(P)H"/>
    <property type="evidence" value="ECO:0007669"/>
    <property type="project" value="InterPro"/>
</dbReference>
<gene>
    <name evidence="4" type="ORF">B2A_13002</name>
</gene>
<evidence type="ECO:0000256" key="1">
    <source>
        <dbReference type="ARBA" id="ARBA00007569"/>
    </source>
</evidence>
<sequence length="145" mass="17007">MGDRLLGVEPFPRTAGRLRFRPDGALEVFHAVKEQLGFHHLSMVGGIDWTTHREVFYVLWSDEHRQYLFLSADLPAEGPHIESAASIWPAADWHERETWELVDIQFDHHPDLRHLLLPDGYEFHPLLRSFKLHEPEELEVKQRSV</sequence>
<dbReference type="Gene3D" id="3.30.460.80">
    <property type="entry name" value="NADH:ubiquinone oxidoreductase, 30kDa subunit"/>
    <property type="match status" value="1"/>
</dbReference>
<dbReference type="EC" id="1.6.-.-" evidence="4"/>
<dbReference type="PANTHER" id="PTHR10884">
    <property type="entry name" value="NADH DEHYDROGENASE UBIQUINONE IRON-SULFUR PROTEIN 3"/>
    <property type="match status" value="1"/>
</dbReference>
<dbReference type="InterPro" id="IPR001268">
    <property type="entry name" value="NADH_UbQ_OxRdtase_30kDa_su"/>
</dbReference>
<accession>T0YEC9</accession>
<keyword evidence="2" id="KW-0813">Transport</keyword>
<proteinExistence type="inferred from homology"/>
<dbReference type="GO" id="GO:0008137">
    <property type="term" value="F:NADH dehydrogenase (ubiquinone) activity"/>
    <property type="evidence" value="ECO:0007669"/>
    <property type="project" value="InterPro"/>
</dbReference>
<keyword evidence="4" id="KW-0560">Oxidoreductase</keyword>
<comment type="similarity">
    <text evidence="1">Belongs to the complex I 30 kDa subunit family.</text>
</comment>
<dbReference type="EMBL" id="AUZZ01009393">
    <property type="protein sequence ID" value="EQD33736.1"/>
    <property type="molecule type" value="Genomic_DNA"/>
</dbReference>
<comment type="caution">
    <text evidence="4">The sequence shown here is derived from an EMBL/GenBank/DDBJ whole genome shotgun (WGS) entry which is preliminary data.</text>
</comment>
<reference evidence="4" key="1">
    <citation type="submission" date="2013-08" db="EMBL/GenBank/DDBJ databases">
        <authorList>
            <person name="Mendez C."/>
            <person name="Richter M."/>
            <person name="Ferrer M."/>
            <person name="Sanchez J."/>
        </authorList>
    </citation>
    <scope>NUCLEOTIDE SEQUENCE</scope>
</reference>
<evidence type="ECO:0000259" key="3">
    <source>
        <dbReference type="Pfam" id="PF00329"/>
    </source>
</evidence>